<comment type="catalytic activity">
    <reaction evidence="2">
        <text>5-methylaminomethyl-2-thiouridine(34) in tRNA + (2E)-geranyl diphosphate = 5-methylaminomethyl-S-(2E)-geranyl-thiouridine(34) in tRNA + diphosphate</text>
        <dbReference type="Rhea" id="RHEA:14085"/>
        <dbReference type="Rhea" id="RHEA-COMP:10195"/>
        <dbReference type="Rhea" id="RHEA-COMP:14654"/>
        <dbReference type="ChEBI" id="CHEBI:33019"/>
        <dbReference type="ChEBI" id="CHEBI:58057"/>
        <dbReference type="ChEBI" id="CHEBI:74455"/>
        <dbReference type="ChEBI" id="CHEBI:140632"/>
    </reaction>
</comment>
<dbReference type="RefSeq" id="WP_109581172.1">
    <property type="nucleotide sequence ID" value="NZ_JACBYU010000001.1"/>
</dbReference>
<dbReference type="AlphaFoldDB" id="A0A316EYY8"/>
<dbReference type="NCBIfam" id="TIGR03167">
    <property type="entry name" value="tRNA_sel_U_synt"/>
    <property type="match status" value="1"/>
</dbReference>
<dbReference type="Proteomes" id="UP000245754">
    <property type="component" value="Unassembled WGS sequence"/>
</dbReference>
<dbReference type="EC" id="2.9.1.3" evidence="2"/>
<keyword evidence="4" id="KW-1185">Reference proteome</keyword>
<feature type="active site" description="S-selanylcysteine intermediate" evidence="2">
    <location>
        <position position="95"/>
    </location>
</feature>
<dbReference type="PANTHER" id="PTHR30401">
    <property type="entry name" value="TRNA 2-SELENOURIDINE SYNTHASE"/>
    <property type="match status" value="1"/>
</dbReference>
<dbReference type="PANTHER" id="PTHR30401:SF0">
    <property type="entry name" value="TRNA 2-SELENOURIDINE SYNTHASE"/>
    <property type="match status" value="1"/>
</dbReference>
<dbReference type="SMART" id="SM00450">
    <property type="entry name" value="RHOD"/>
    <property type="match status" value="1"/>
</dbReference>
<reference evidence="3 4" key="1">
    <citation type="submission" date="2018-05" db="EMBL/GenBank/DDBJ databases">
        <title>Genomic Encyclopedia of Type Strains, Phase IV (KMG-V): Genome sequencing to study the core and pangenomes of soil and plant-associated prokaryotes.</title>
        <authorList>
            <person name="Whitman W."/>
        </authorList>
    </citation>
    <scope>NUCLEOTIDE SEQUENCE [LARGE SCALE GENOMIC DNA]</scope>
    <source>
        <strain evidence="3 4">SLV-132</strain>
    </source>
</reference>
<keyword evidence="1 2" id="KW-0711">Selenium</keyword>
<dbReference type="OrthoDB" id="9808735at2"/>
<dbReference type="Pfam" id="PF26341">
    <property type="entry name" value="AAA_SelU"/>
    <property type="match status" value="1"/>
</dbReference>
<proteinExistence type="inferred from homology"/>
<comment type="catalytic activity">
    <reaction evidence="2">
        <text>5-methylaminomethyl-2-(Se-phospho)selenouridine(34) in tRNA + H2O = 5-methylaminomethyl-2-selenouridine(34) in tRNA + phosphate</text>
        <dbReference type="Rhea" id="RHEA:60176"/>
        <dbReference type="Rhea" id="RHEA-COMP:10196"/>
        <dbReference type="Rhea" id="RHEA-COMP:15523"/>
        <dbReference type="ChEBI" id="CHEBI:15377"/>
        <dbReference type="ChEBI" id="CHEBI:43474"/>
        <dbReference type="ChEBI" id="CHEBI:82743"/>
        <dbReference type="ChEBI" id="CHEBI:143702"/>
    </reaction>
</comment>
<dbReference type="SUPFAM" id="SSF52821">
    <property type="entry name" value="Rhodanese/Cell cycle control phosphatase"/>
    <property type="match status" value="1"/>
</dbReference>
<comment type="caution">
    <text evidence="3">The sequence shown here is derived from an EMBL/GenBank/DDBJ whole genome shotgun (WGS) entry which is preliminary data.</text>
</comment>
<sequence length="365" mass="40623">MRADTADYRALFLSDTPLMDARAPIEFARGAFPHAANLPLMSDRERHEVGLCYTQQGPDAAIALGHRLVSGEVKASRLAAWAAFANAHPDGYLYCFRGGMRSQIVQTWLREEAGIAYPRVTGGYKAMRGFLLETIAKAAHPTAMVVLGGMTGTGKTDVLTGLAQGIDLEGHAHHRGSSFGKRVRAQPAQIDFENALAIDILRRQDAGHRVLVFEDEGQTVGGRSMPFDLYQAMQQCPLVWLEDTLEHRIERILRDYVVNLRAEFIAAYGASDGDARFAERLRQSLDKIAKRLGGERHKRLRAMLDEALDVQRDTGAVDAHRAWIARLLVEYYDPMYAYQRQLKRDRIVMSGDAGAVVAYLRRLGA</sequence>
<comment type="function">
    <text evidence="2">Involved in the post-transcriptional modification of the uridine at the wobble position (U34) of tRNA(Lys), tRNA(Glu) and tRNA(Gln). Catalyzes the conversion of 2-thiouridine (S2U-RNA) to 2-selenouridine (Se2U-RNA). Acts in a two-step process involving geranylation of 2-thiouridine (S2U) to S-geranyl-2-thiouridine (geS2U) and subsequent selenation of the latter derivative to 2-selenouridine (Se2U) in the tRNA chain.</text>
</comment>
<dbReference type="EMBL" id="QGGT01000001">
    <property type="protein sequence ID" value="PWK37456.1"/>
    <property type="molecule type" value="Genomic_DNA"/>
</dbReference>
<dbReference type="GO" id="GO:0016765">
    <property type="term" value="F:transferase activity, transferring alkyl or aryl (other than methyl) groups"/>
    <property type="evidence" value="ECO:0007669"/>
    <property type="project" value="UniProtKB-UniRule"/>
</dbReference>
<dbReference type="GO" id="GO:0002098">
    <property type="term" value="P:tRNA wobble uridine modification"/>
    <property type="evidence" value="ECO:0007669"/>
    <property type="project" value="UniProtKB-UniRule"/>
</dbReference>
<dbReference type="PROSITE" id="PS50206">
    <property type="entry name" value="RHODANESE_3"/>
    <property type="match status" value="1"/>
</dbReference>
<gene>
    <name evidence="2" type="primary">selU</name>
    <name evidence="3" type="ORF">C7419_1011338</name>
</gene>
<evidence type="ECO:0000313" key="3">
    <source>
        <dbReference type="EMBL" id="PWK37456.1"/>
    </source>
</evidence>
<dbReference type="Gene3D" id="3.40.250.10">
    <property type="entry name" value="Rhodanese-like domain"/>
    <property type="match status" value="1"/>
</dbReference>
<keyword evidence="2" id="KW-0808">Transferase</keyword>
<comment type="subunit">
    <text evidence="2">Monomer.</text>
</comment>
<protein>
    <recommendedName>
        <fullName evidence="2">tRNA 2-selenouridine synthase</fullName>
        <ecNumber evidence="2">2.9.1.3</ecNumber>
    </recommendedName>
</protein>
<dbReference type="GO" id="GO:0043828">
    <property type="term" value="F:tRNA 2-selenouridine synthase activity"/>
    <property type="evidence" value="ECO:0007669"/>
    <property type="project" value="UniProtKB-EC"/>
</dbReference>
<organism evidence="3 4">
    <name type="scientific">Cupriavidus plantarum</name>
    <dbReference type="NCBI Taxonomy" id="942865"/>
    <lineage>
        <taxon>Bacteria</taxon>
        <taxon>Pseudomonadati</taxon>
        <taxon>Pseudomonadota</taxon>
        <taxon>Betaproteobacteria</taxon>
        <taxon>Burkholderiales</taxon>
        <taxon>Burkholderiaceae</taxon>
        <taxon>Cupriavidus</taxon>
    </lineage>
</organism>
<comment type="similarity">
    <text evidence="2">Belongs to the SelU family.</text>
</comment>
<dbReference type="NCBIfam" id="NF008750">
    <property type="entry name" value="PRK11784.1-2"/>
    <property type="match status" value="1"/>
</dbReference>
<accession>A0A316EYY8</accession>
<evidence type="ECO:0000313" key="4">
    <source>
        <dbReference type="Proteomes" id="UP000245754"/>
    </source>
</evidence>
<comment type="catalytic activity">
    <reaction evidence="2">
        <text>5-methylaminomethyl-S-(2E)-geranyl-thiouridine(34) in tRNA + selenophosphate + H(+) = 5-methylaminomethyl-2-(Se-phospho)selenouridine(34) in tRNA + (2E)-thiogeraniol</text>
        <dbReference type="Rhea" id="RHEA:60172"/>
        <dbReference type="Rhea" id="RHEA-COMP:14654"/>
        <dbReference type="Rhea" id="RHEA-COMP:15523"/>
        <dbReference type="ChEBI" id="CHEBI:15378"/>
        <dbReference type="ChEBI" id="CHEBI:16144"/>
        <dbReference type="ChEBI" id="CHEBI:140632"/>
        <dbReference type="ChEBI" id="CHEBI:143702"/>
        <dbReference type="ChEBI" id="CHEBI:143703"/>
    </reaction>
</comment>
<dbReference type="InterPro" id="IPR058840">
    <property type="entry name" value="AAA_SelU"/>
</dbReference>
<dbReference type="InterPro" id="IPR036873">
    <property type="entry name" value="Rhodanese-like_dom_sf"/>
</dbReference>
<dbReference type="InterPro" id="IPR017582">
    <property type="entry name" value="SelU"/>
</dbReference>
<evidence type="ECO:0000256" key="1">
    <source>
        <dbReference type="ARBA" id="ARBA00023266"/>
    </source>
</evidence>
<dbReference type="HAMAP" id="MF_01622">
    <property type="entry name" value="tRNA_sel_U_synth"/>
    <property type="match status" value="1"/>
</dbReference>
<evidence type="ECO:0000256" key="2">
    <source>
        <dbReference type="HAMAP-Rule" id="MF_01622"/>
    </source>
</evidence>
<comment type="catalytic activity">
    <reaction evidence="2">
        <text>5-methylaminomethyl-2-thiouridine(34) in tRNA + selenophosphate + (2E)-geranyl diphosphate + H2O + H(+) = 5-methylaminomethyl-2-selenouridine(34) in tRNA + (2E)-thiogeraniol + phosphate + diphosphate</text>
        <dbReference type="Rhea" id="RHEA:42716"/>
        <dbReference type="Rhea" id="RHEA-COMP:10195"/>
        <dbReference type="Rhea" id="RHEA-COMP:10196"/>
        <dbReference type="ChEBI" id="CHEBI:15377"/>
        <dbReference type="ChEBI" id="CHEBI:15378"/>
        <dbReference type="ChEBI" id="CHEBI:16144"/>
        <dbReference type="ChEBI" id="CHEBI:33019"/>
        <dbReference type="ChEBI" id="CHEBI:43474"/>
        <dbReference type="ChEBI" id="CHEBI:58057"/>
        <dbReference type="ChEBI" id="CHEBI:74455"/>
        <dbReference type="ChEBI" id="CHEBI:82743"/>
        <dbReference type="ChEBI" id="CHEBI:143703"/>
        <dbReference type="EC" id="2.9.1.3"/>
    </reaction>
</comment>
<dbReference type="InterPro" id="IPR001763">
    <property type="entry name" value="Rhodanese-like_dom"/>
</dbReference>
<name>A0A316EYY8_9BURK</name>
<dbReference type="NCBIfam" id="NF008751">
    <property type="entry name" value="PRK11784.1-3"/>
    <property type="match status" value="1"/>
</dbReference>